<dbReference type="OrthoDB" id="384721at2"/>
<dbReference type="PROSITE" id="PS51704">
    <property type="entry name" value="GP_PDE"/>
    <property type="match status" value="1"/>
</dbReference>
<dbReference type="GO" id="GO:0005886">
    <property type="term" value="C:plasma membrane"/>
    <property type="evidence" value="ECO:0007669"/>
    <property type="project" value="TreeGrafter"/>
</dbReference>
<sequence length="284" mass="31762">MNKLNYLCLVALVLLAFSETGVAQQSRADSILTVFHTQPQTVLVAAHRGAHHQFPENSLAAMGAAIKAGAHILELDVRETQDGELVVLHDKTVDRTTDGKGEVASLTYDDVRRLVLTHRGKPTEHRVPTFKEALLRCKDSILVDIDFKAESEEAAMKVCQVVAELGMEEQVLFFLYDYRQMPRLHAFNPRIKVMPRAYSPADLAAISAMNIATIIHIDDSYYDAALIEPLVKKGIRIWANTLGKVDQQKEEGYALFFKDMALVNVVQTDQPEAMVAFLRKNQTN</sequence>
<dbReference type="STRING" id="623280.SAMN05660226_00368"/>
<protein>
    <submittedName>
        <fullName evidence="3">Glycerophosphoryl diester phosphodiesterase</fullName>
    </submittedName>
</protein>
<name>A0A1T5A0Q3_9SPHI</name>
<feature type="domain" description="GP-PDE" evidence="2">
    <location>
        <begin position="42"/>
        <end position="278"/>
    </location>
</feature>
<dbReference type="Gene3D" id="3.20.20.190">
    <property type="entry name" value="Phosphatidylinositol (PI) phosphodiesterase"/>
    <property type="match status" value="1"/>
</dbReference>
<dbReference type="GO" id="GO:0006580">
    <property type="term" value="P:ethanolamine metabolic process"/>
    <property type="evidence" value="ECO:0007669"/>
    <property type="project" value="TreeGrafter"/>
</dbReference>
<dbReference type="PANTHER" id="PTHR46320:SF1">
    <property type="entry name" value="GLYCEROPHOSPHODIESTER PHOSPHODIESTERASE 1"/>
    <property type="match status" value="1"/>
</dbReference>
<dbReference type="GO" id="GO:0006644">
    <property type="term" value="P:phospholipid metabolic process"/>
    <property type="evidence" value="ECO:0007669"/>
    <property type="project" value="TreeGrafter"/>
</dbReference>
<proteinExistence type="predicted"/>
<evidence type="ECO:0000259" key="2">
    <source>
        <dbReference type="PROSITE" id="PS51704"/>
    </source>
</evidence>
<feature type="chain" id="PRO_5013341197" evidence="1">
    <location>
        <begin position="24"/>
        <end position="284"/>
    </location>
</feature>
<dbReference type="RefSeq" id="WP_079715076.1">
    <property type="nucleotide sequence ID" value="NZ_FUYS01000001.1"/>
</dbReference>
<organism evidence="3 4">
    <name type="scientific">Parapedobacter luteus</name>
    <dbReference type="NCBI Taxonomy" id="623280"/>
    <lineage>
        <taxon>Bacteria</taxon>
        <taxon>Pseudomonadati</taxon>
        <taxon>Bacteroidota</taxon>
        <taxon>Sphingobacteriia</taxon>
        <taxon>Sphingobacteriales</taxon>
        <taxon>Sphingobacteriaceae</taxon>
        <taxon>Parapedobacter</taxon>
    </lineage>
</organism>
<dbReference type="InterPro" id="IPR017946">
    <property type="entry name" value="PLC-like_Pdiesterase_TIM-brl"/>
</dbReference>
<keyword evidence="4" id="KW-1185">Reference proteome</keyword>
<dbReference type="EMBL" id="FUYS01000001">
    <property type="protein sequence ID" value="SKB28349.1"/>
    <property type="molecule type" value="Genomic_DNA"/>
</dbReference>
<dbReference type="Proteomes" id="UP000190541">
    <property type="component" value="Unassembled WGS sequence"/>
</dbReference>
<dbReference type="CDD" id="cd08566">
    <property type="entry name" value="GDPD_AtGDE_like"/>
    <property type="match status" value="1"/>
</dbReference>
<evidence type="ECO:0000313" key="4">
    <source>
        <dbReference type="Proteomes" id="UP000190541"/>
    </source>
</evidence>
<evidence type="ECO:0000313" key="3">
    <source>
        <dbReference type="EMBL" id="SKB28349.1"/>
    </source>
</evidence>
<dbReference type="GO" id="GO:0070291">
    <property type="term" value="P:N-acylethanolamine metabolic process"/>
    <property type="evidence" value="ECO:0007669"/>
    <property type="project" value="TreeGrafter"/>
</dbReference>
<dbReference type="AlphaFoldDB" id="A0A1T5A0Q3"/>
<accession>A0A1T5A0Q3</accession>
<reference evidence="3 4" key="1">
    <citation type="submission" date="2017-02" db="EMBL/GenBank/DDBJ databases">
        <authorList>
            <person name="Peterson S.W."/>
        </authorList>
    </citation>
    <scope>NUCLEOTIDE SEQUENCE [LARGE SCALE GENOMIC DNA]</scope>
    <source>
        <strain evidence="3 4">DSM 22899</strain>
    </source>
</reference>
<gene>
    <name evidence="3" type="ORF">SAMN05660226_00368</name>
</gene>
<keyword evidence="1" id="KW-0732">Signal</keyword>
<dbReference type="InterPro" id="IPR030395">
    <property type="entry name" value="GP_PDE_dom"/>
</dbReference>
<dbReference type="PANTHER" id="PTHR46320">
    <property type="entry name" value="GLYCEROPHOSPHODIESTER PHOSPHODIESTERASE 1"/>
    <property type="match status" value="1"/>
</dbReference>
<feature type="signal peptide" evidence="1">
    <location>
        <begin position="1"/>
        <end position="23"/>
    </location>
</feature>
<dbReference type="Pfam" id="PF03009">
    <property type="entry name" value="GDPD"/>
    <property type="match status" value="1"/>
</dbReference>
<evidence type="ECO:0000256" key="1">
    <source>
        <dbReference type="SAM" id="SignalP"/>
    </source>
</evidence>
<dbReference type="GO" id="GO:0008889">
    <property type="term" value="F:glycerophosphodiester phosphodiesterase activity"/>
    <property type="evidence" value="ECO:0007669"/>
    <property type="project" value="TreeGrafter"/>
</dbReference>
<dbReference type="SUPFAM" id="SSF51695">
    <property type="entry name" value="PLC-like phosphodiesterases"/>
    <property type="match status" value="1"/>
</dbReference>